<reference evidence="2" key="1">
    <citation type="journal article" date="2020" name="Stud. Mycol.">
        <title>101 Dothideomycetes genomes: a test case for predicting lifestyles and emergence of pathogens.</title>
        <authorList>
            <person name="Haridas S."/>
            <person name="Albert R."/>
            <person name="Binder M."/>
            <person name="Bloem J."/>
            <person name="Labutti K."/>
            <person name="Salamov A."/>
            <person name="Andreopoulos B."/>
            <person name="Baker S."/>
            <person name="Barry K."/>
            <person name="Bills G."/>
            <person name="Bluhm B."/>
            <person name="Cannon C."/>
            <person name="Castanera R."/>
            <person name="Culley D."/>
            <person name="Daum C."/>
            <person name="Ezra D."/>
            <person name="Gonzalez J."/>
            <person name="Henrissat B."/>
            <person name="Kuo A."/>
            <person name="Liang C."/>
            <person name="Lipzen A."/>
            <person name="Lutzoni F."/>
            <person name="Magnuson J."/>
            <person name="Mondo S."/>
            <person name="Nolan M."/>
            <person name="Ohm R."/>
            <person name="Pangilinan J."/>
            <person name="Park H.-J."/>
            <person name="Ramirez L."/>
            <person name="Alfaro M."/>
            <person name="Sun H."/>
            <person name="Tritt A."/>
            <person name="Yoshinaga Y."/>
            <person name="Zwiers L.-H."/>
            <person name="Turgeon B."/>
            <person name="Goodwin S."/>
            <person name="Spatafora J."/>
            <person name="Crous P."/>
            <person name="Grigoriev I."/>
        </authorList>
    </citation>
    <scope>NUCLEOTIDE SEQUENCE</scope>
    <source>
        <strain evidence="2">CBS 207.26</strain>
    </source>
</reference>
<dbReference type="OrthoDB" id="3796452at2759"/>
<sequence length="298" mass="33741">MAGSFMFLPLSNYSRAKPKQNGQQAGNRRDSPVQPNSELDVKDHEDEWYDCSSTEDEMRPVKKNADDANSHITIKPVSAVEETKLLPYTPALFGKDLPPCGPEVQVAYQRVNDQLRKRWLLHRGRLSTVDICRAVKNDIDAQATRFPPFSLRTSRTRKPWRRENVFKWEVCWASYFLREALSPDLMTESELMDRKKLSPVPFELGFNISRSDIVKLWNEWNEKKIASTPPLPDAEEGAEVVSPSGQVKEEFDGKAKEVSPTSSDATIVSPVPCEASVIHANNDDTDDDAHDWSRAGHD</sequence>
<keyword evidence="3" id="KW-1185">Reference proteome</keyword>
<evidence type="ECO:0000256" key="1">
    <source>
        <dbReference type="SAM" id="MobiDB-lite"/>
    </source>
</evidence>
<feature type="region of interest" description="Disordered" evidence="1">
    <location>
        <begin position="226"/>
        <end position="298"/>
    </location>
</feature>
<protein>
    <submittedName>
        <fullName evidence="2">Uncharacterized protein</fullName>
    </submittedName>
</protein>
<dbReference type="EMBL" id="ML994651">
    <property type="protein sequence ID" value="KAF2181743.1"/>
    <property type="molecule type" value="Genomic_DNA"/>
</dbReference>
<feature type="region of interest" description="Disordered" evidence="1">
    <location>
        <begin position="1"/>
        <end position="47"/>
    </location>
</feature>
<dbReference type="Proteomes" id="UP000800200">
    <property type="component" value="Unassembled WGS sequence"/>
</dbReference>
<organism evidence="2 3">
    <name type="scientific">Zopfia rhizophila CBS 207.26</name>
    <dbReference type="NCBI Taxonomy" id="1314779"/>
    <lineage>
        <taxon>Eukaryota</taxon>
        <taxon>Fungi</taxon>
        <taxon>Dikarya</taxon>
        <taxon>Ascomycota</taxon>
        <taxon>Pezizomycotina</taxon>
        <taxon>Dothideomycetes</taxon>
        <taxon>Dothideomycetes incertae sedis</taxon>
        <taxon>Zopfiaceae</taxon>
        <taxon>Zopfia</taxon>
    </lineage>
</organism>
<evidence type="ECO:0000313" key="3">
    <source>
        <dbReference type="Proteomes" id="UP000800200"/>
    </source>
</evidence>
<accession>A0A6A6DRS0</accession>
<proteinExistence type="predicted"/>
<feature type="compositionally biased region" description="Basic and acidic residues" evidence="1">
    <location>
        <begin position="247"/>
        <end position="257"/>
    </location>
</feature>
<name>A0A6A6DRS0_9PEZI</name>
<dbReference type="AlphaFoldDB" id="A0A6A6DRS0"/>
<gene>
    <name evidence="2" type="ORF">K469DRAFT_752621</name>
</gene>
<evidence type="ECO:0000313" key="2">
    <source>
        <dbReference type="EMBL" id="KAF2181743.1"/>
    </source>
</evidence>